<sequence>MADSTDHINYSCHFAAFREGEQFVLHHSLSMIISGEMELNDGTERKVFRKGNLYLARRNQLLKFVKEPGEREEFRSLTMRFDEELLKQVSAEGAFQLEERLKTPAFIDLSGAQHLRYFMESLLQYKDLLENKAPELLQLKQKEALMLLFAYDKELKKVLFDFSDPHKIDLEEFMQKNYHFNVKLERFAYLTGRSLATFKRDFEKIFQTSPRNWLQRRRLQEAYFLITQKQQRPNDIYLDLGFEDLSHFSFAFKKQFGQPPSELLKTS</sequence>
<keyword evidence="2" id="KW-0238">DNA-binding</keyword>
<dbReference type="EMBL" id="BMJC01000008">
    <property type="protein sequence ID" value="GGB25312.1"/>
    <property type="molecule type" value="Genomic_DNA"/>
</dbReference>
<comment type="caution">
    <text evidence="5">The sequence shown here is derived from an EMBL/GenBank/DDBJ whole genome shotgun (WGS) entry which is preliminary data.</text>
</comment>
<dbReference type="GO" id="GO:0043565">
    <property type="term" value="F:sequence-specific DNA binding"/>
    <property type="evidence" value="ECO:0007669"/>
    <property type="project" value="InterPro"/>
</dbReference>
<dbReference type="Proteomes" id="UP000607559">
    <property type="component" value="Unassembled WGS sequence"/>
</dbReference>
<dbReference type="RefSeq" id="WP_188938114.1">
    <property type="nucleotide sequence ID" value="NZ_BMJC01000008.1"/>
</dbReference>
<dbReference type="Pfam" id="PF22200">
    <property type="entry name" value="ExsA_N"/>
    <property type="match status" value="1"/>
</dbReference>
<evidence type="ECO:0000256" key="2">
    <source>
        <dbReference type="ARBA" id="ARBA00023125"/>
    </source>
</evidence>
<dbReference type="PROSITE" id="PS01124">
    <property type="entry name" value="HTH_ARAC_FAMILY_2"/>
    <property type="match status" value="1"/>
</dbReference>
<dbReference type="InterPro" id="IPR009057">
    <property type="entry name" value="Homeodomain-like_sf"/>
</dbReference>
<dbReference type="GO" id="GO:0003700">
    <property type="term" value="F:DNA-binding transcription factor activity"/>
    <property type="evidence" value="ECO:0007669"/>
    <property type="project" value="InterPro"/>
</dbReference>
<keyword evidence="3" id="KW-0804">Transcription</keyword>
<reference evidence="5" key="1">
    <citation type="journal article" date="2014" name="Int. J. Syst. Evol. Microbiol.">
        <title>Complete genome sequence of Corynebacterium casei LMG S-19264T (=DSM 44701T), isolated from a smear-ripened cheese.</title>
        <authorList>
            <consortium name="US DOE Joint Genome Institute (JGI-PGF)"/>
            <person name="Walter F."/>
            <person name="Albersmeier A."/>
            <person name="Kalinowski J."/>
            <person name="Ruckert C."/>
        </authorList>
    </citation>
    <scope>NUCLEOTIDE SEQUENCE</scope>
    <source>
        <strain evidence="5">CGMCC 1.15448</strain>
    </source>
</reference>
<keyword evidence="6" id="KW-1185">Reference proteome</keyword>
<dbReference type="SMART" id="SM00342">
    <property type="entry name" value="HTH_ARAC"/>
    <property type="match status" value="1"/>
</dbReference>
<gene>
    <name evidence="5" type="ORF">GCM10011511_56600</name>
</gene>
<accession>A0A8J2XWC4</accession>
<dbReference type="Gene3D" id="1.10.10.60">
    <property type="entry name" value="Homeodomain-like"/>
    <property type="match status" value="1"/>
</dbReference>
<dbReference type="InterPro" id="IPR050204">
    <property type="entry name" value="AraC_XylS_family_regulators"/>
</dbReference>
<dbReference type="SUPFAM" id="SSF46689">
    <property type="entry name" value="Homeodomain-like"/>
    <property type="match status" value="1"/>
</dbReference>
<evidence type="ECO:0000313" key="5">
    <source>
        <dbReference type="EMBL" id="GGB25312.1"/>
    </source>
</evidence>
<dbReference type="InterPro" id="IPR018060">
    <property type="entry name" value="HTH_AraC"/>
</dbReference>
<reference evidence="5" key="2">
    <citation type="submission" date="2020-09" db="EMBL/GenBank/DDBJ databases">
        <authorList>
            <person name="Sun Q."/>
            <person name="Zhou Y."/>
        </authorList>
    </citation>
    <scope>NUCLEOTIDE SEQUENCE</scope>
    <source>
        <strain evidence="5">CGMCC 1.15448</strain>
    </source>
</reference>
<evidence type="ECO:0000259" key="4">
    <source>
        <dbReference type="PROSITE" id="PS01124"/>
    </source>
</evidence>
<keyword evidence="1" id="KW-0805">Transcription regulation</keyword>
<dbReference type="AlphaFoldDB" id="A0A8J2XWC4"/>
<organism evidence="5 6">
    <name type="scientific">Puia dinghuensis</name>
    <dbReference type="NCBI Taxonomy" id="1792502"/>
    <lineage>
        <taxon>Bacteria</taxon>
        <taxon>Pseudomonadati</taxon>
        <taxon>Bacteroidota</taxon>
        <taxon>Chitinophagia</taxon>
        <taxon>Chitinophagales</taxon>
        <taxon>Chitinophagaceae</taxon>
        <taxon>Puia</taxon>
    </lineage>
</organism>
<protein>
    <recommendedName>
        <fullName evidence="4">HTH araC/xylS-type domain-containing protein</fullName>
    </recommendedName>
</protein>
<dbReference type="Pfam" id="PF12833">
    <property type="entry name" value="HTH_18"/>
    <property type="match status" value="1"/>
</dbReference>
<feature type="domain" description="HTH araC/xylS-type" evidence="4">
    <location>
        <begin position="168"/>
        <end position="266"/>
    </location>
</feature>
<dbReference type="InterPro" id="IPR054015">
    <property type="entry name" value="ExsA-like_N"/>
</dbReference>
<proteinExistence type="predicted"/>
<evidence type="ECO:0000256" key="3">
    <source>
        <dbReference type="ARBA" id="ARBA00023163"/>
    </source>
</evidence>
<name>A0A8J2XWC4_9BACT</name>
<dbReference type="PANTHER" id="PTHR46796">
    <property type="entry name" value="HTH-TYPE TRANSCRIPTIONAL ACTIVATOR RHAS-RELATED"/>
    <property type="match status" value="1"/>
</dbReference>
<evidence type="ECO:0000313" key="6">
    <source>
        <dbReference type="Proteomes" id="UP000607559"/>
    </source>
</evidence>
<evidence type="ECO:0000256" key="1">
    <source>
        <dbReference type="ARBA" id="ARBA00023015"/>
    </source>
</evidence>